<evidence type="ECO:0000256" key="4">
    <source>
        <dbReference type="ARBA" id="ARBA00023004"/>
    </source>
</evidence>
<accession>A0A1I5M7G9</accession>
<sequence>MVNFIKRDGNDLFKNRFFRFIFKNKKFVFTLRILVAFLFFYAIFMGFYNPSKENIFTTALFWGIFWPLFIVTTLPTFGRIFCGICPHGFLGRYITKIGLKKSMPKWMQNRFIGVMLLFLGWWGVYYIFPGVYRTPLGTATLFLVMTIVAFTIYYLYKDMSYCKYICPIGTALRGYSKLSFTQFRSYNKACSECKTFDCAKSCPYGLSPFNFNKKSSMNDCTLCMECSHSCEAIGFKFVKPGNAIYQKFKTLKAEVWVFILILAAIPISMAFHHGLGRSNIGDQMIWVKTAEFFKGFINFGSIDPIGLFAFLYATLFTVASAVIGMWIASKILKKDFNTVFYTLGYAFAPLFILASMAHALEFFFTSNSARIVEGFAWGFGMDVDVDPLAKRGDKWLMFFHMFRWIAVIWAFYILYKRMAYIDAPKKRKILAYPFASLLIIFFIGVNLYRNYVIDTYGRKAHHRGGMHNSRSVGMVPGQNIEIPKIKVSIKDIVWFTDRLPVKNPKASMKSMGHRRGNLYLKKLYLVSGTLQQPACVANVKGTFYTVDSNNSLKRVKPKYNGCATVELKMSENGYYKAYYLQKEKRYIRIAKYEYKHFRHGSNRESLNKLKPETVTEIPFDIIRLKSKDEKPYYREQSGDKITFKVVKDGKPIKGAEVTITTELGWQKHLVTGSDGTVSFRHIKDHFDNGKRVNRYFRENYIIAAYYKSSDGREYVITQTSQFMPSRSEYQSKGYALIIAIILLIALVGGVAIYRYRTHKPFKEVILDE</sequence>
<proteinExistence type="predicted"/>
<dbReference type="GO" id="GO:0046872">
    <property type="term" value="F:metal ion binding"/>
    <property type="evidence" value="ECO:0007669"/>
    <property type="project" value="UniProtKB-KW"/>
</dbReference>
<dbReference type="PROSITE" id="PS00198">
    <property type="entry name" value="4FE4S_FER_1"/>
    <property type="match status" value="1"/>
</dbReference>
<reference evidence="9 10" key="1">
    <citation type="submission" date="2016-10" db="EMBL/GenBank/DDBJ databases">
        <authorList>
            <person name="de Groot N.N."/>
        </authorList>
    </citation>
    <scope>NUCLEOTIDE SEQUENCE [LARGE SCALE GENOMIC DNA]</scope>
    <source>
        <strain evidence="9 10">EP1-55-1</strain>
    </source>
</reference>
<dbReference type="RefSeq" id="WP_092910952.1">
    <property type="nucleotide sequence ID" value="NZ_FOXB01000005.1"/>
</dbReference>
<organism evidence="9 10">
    <name type="scientific">Hydrogenimonas thermophila</name>
    <dbReference type="NCBI Taxonomy" id="223786"/>
    <lineage>
        <taxon>Bacteria</taxon>
        <taxon>Pseudomonadati</taxon>
        <taxon>Campylobacterota</taxon>
        <taxon>Epsilonproteobacteria</taxon>
        <taxon>Campylobacterales</taxon>
        <taxon>Hydrogenimonadaceae</taxon>
        <taxon>Hydrogenimonas</taxon>
    </lineage>
</organism>
<dbReference type="GO" id="GO:0051536">
    <property type="term" value="F:iron-sulfur cluster binding"/>
    <property type="evidence" value="ECO:0007669"/>
    <property type="project" value="UniProtKB-KW"/>
</dbReference>
<dbReference type="Proteomes" id="UP000199227">
    <property type="component" value="Unassembled WGS sequence"/>
</dbReference>
<keyword evidence="10" id="KW-1185">Reference proteome</keyword>
<dbReference type="InterPro" id="IPR017900">
    <property type="entry name" value="4Fe4S_Fe_S_CS"/>
</dbReference>
<feature type="transmembrane region" description="Helical" evidence="7">
    <location>
        <begin position="339"/>
        <end position="360"/>
    </location>
</feature>
<evidence type="ECO:0000256" key="3">
    <source>
        <dbReference type="ARBA" id="ARBA00022723"/>
    </source>
</evidence>
<feature type="domain" description="4Fe-4S ferredoxin-type" evidence="8">
    <location>
        <begin position="58"/>
        <end position="101"/>
    </location>
</feature>
<feature type="transmembrane region" description="Helical" evidence="7">
    <location>
        <begin position="305"/>
        <end position="327"/>
    </location>
</feature>
<gene>
    <name evidence="9" type="ORF">SAMN05216234_10522</name>
</gene>
<dbReference type="SUPFAM" id="SSF54862">
    <property type="entry name" value="4Fe-4S ferredoxins"/>
    <property type="match status" value="1"/>
</dbReference>
<feature type="transmembrane region" description="Helical" evidence="7">
    <location>
        <begin position="27"/>
        <end position="48"/>
    </location>
</feature>
<evidence type="ECO:0000313" key="9">
    <source>
        <dbReference type="EMBL" id="SFP04886.1"/>
    </source>
</evidence>
<keyword evidence="2" id="KW-1003">Cell membrane</keyword>
<evidence type="ECO:0000256" key="1">
    <source>
        <dbReference type="ARBA" id="ARBA00004236"/>
    </source>
</evidence>
<keyword evidence="3" id="KW-0479">Metal-binding</keyword>
<feature type="transmembrane region" description="Helical" evidence="7">
    <location>
        <begin position="111"/>
        <end position="128"/>
    </location>
</feature>
<feature type="domain" description="4Fe-4S ferredoxin-type" evidence="8">
    <location>
        <begin position="139"/>
        <end position="178"/>
    </location>
</feature>
<evidence type="ECO:0000256" key="7">
    <source>
        <dbReference type="SAM" id="Phobius"/>
    </source>
</evidence>
<feature type="transmembrane region" description="Helical" evidence="7">
    <location>
        <begin position="60"/>
        <end position="90"/>
    </location>
</feature>
<evidence type="ECO:0000256" key="5">
    <source>
        <dbReference type="ARBA" id="ARBA00023014"/>
    </source>
</evidence>
<feature type="transmembrane region" description="Helical" evidence="7">
    <location>
        <begin position="255"/>
        <end position="275"/>
    </location>
</feature>
<dbReference type="PANTHER" id="PTHR30224">
    <property type="entry name" value="ELECTRON TRANSPORT PROTEIN"/>
    <property type="match status" value="1"/>
</dbReference>
<evidence type="ECO:0000259" key="8">
    <source>
        <dbReference type="Pfam" id="PF12801"/>
    </source>
</evidence>
<feature type="transmembrane region" description="Helical" evidence="7">
    <location>
        <begin position="395"/>
        <end position="415"/>
    </location>
</feature>
<protein>
    <submittedName>
        <fullName evidence="9">4Fe-4S binding domain-containing protein</fullName>
    </submittedName>
</protein>
<dbReference type="STRING" id="223786.SAMN05216234_10522"/>
<feature type="transmembrane region" description="Helical" evidence="7">
    <location>
        <begin position="134"/>
        <end position="156"/>
    </location>
</feature>
<dbReference type="GO" id="GO:0005886">
    <property type="term" value="C:plasma membrane"/>
    <property type="evidence" value="ECO:0007669"/>
    <property type="project" value="UniProtKB-SubCell"/>
</dbReference>
<keyword evidence="7" id="KW-1133">Transmembrane helix</keyword>
<feature type="transmembrane region" description="Helical" evidence="7">
    <location>
        <begin position="733"/>
        <end position="753"/>
    </location>
</feature>
<dbReference type="PANTHER" id="PTHR30224:SF4">
    <property type="entry name" value="ELECTRON TRANSPORT PROTEIN YCCM-RELATED"/>
    <property type="match status" value="1"/>
</dbReference>
<evidence type="ECO:0000256" key="6">
    <source>
        <dbReference type="ARBA" id="ARBA00023136"/>
    </source>
</evidence>
<name>A0A1I5M7G9_9BACT</name>
<keyword evidence="4" id="KW-0408">Iron</keyword>
<dbReference type="InterPro" id="IPR052378">
    <property type="entry name" value="NosR_regulator"/>
</dbReference>
<dbReference type="Pfam" id="PF12801">
    <property type="entry name" value="Fer4_5"/>
    <property type="match status" value="2"/>
</dbReference>
<keyword evidence="5" id="KW-0411">Iron-sulfur</keyword>
<comment type="subcellular location">
    <subcellularLocation>
        <location evidence="1">Cell membrane</location>
    </subcellularLocation>
</comment>
<evidence type="ECO:0000313" key="10">
    <source>
        <dbReference type="Proteomes" id="UP000199227"/>
    </source>
</evidence>
<keyword evidence="7" id="KW-0812">Transmembrane</keyword>
<dbReference type="AlphaFoldDB" id="A0A1I5M7G9"/>
<dbReference type="EMBL" id="FOXB01000005">
    <property type="protein sequence ID" value="SFP04886.1"/>
    <property type="molecule type" value="Genomic_DNA"/>
</dbReference>
<evidence type="ECO:0000256" key="2">
    <source>
        <dbReference type="ARBA" id="ARBA00022475"/>
    </source>
</evidence>
<feature type="transmembrane region" description="Helical" evidence="7">
    <location>
        <begin position="429"/>
        <end position="448"/>
    </location>
</feature>
<dbReference type="InterPro" id="IPR017896">
    <property type="entry name" value="4Fe4S_Fe-S-bd"/>
</dbReference>
<keyword evidence="6 7" id="KW-0472">Membrane</keyword>
<dbReference type="OrthoDB" id="9771372at2"/>